<sequence length="63" mass="7290">MKTATFAWRGLDDPHRFDIARAEFDGDSCEAGGVSVTLDYELTWRLEAGDGWRTRSLLVERRW</sequence>
<name>A0A543CUB6_9ACTN</name>
<keyword evidence="2" id="KW-1185">Reference proteome</keyword>
<evidence type="ECO:0000313" key="2">
    <source>
        <dbReference type="Proteomes" id="UP000316096"/>
    </source>
</evidence>
<gene>
    <name evidence="1" type="ORF">FB559_6414</name>
</gene>
<accession>A0A543CUB6</accession>
<organism evidence="1 2">
    <name type="scientific">Actinoallomurus bryophytorum</name>
    <dbReference type="NCBI Taxonomy" id="1490222"/>
    <lineage>
        <taxon>Bacteria</taxon>
        <taxon>Bacillati</taxon>
        <taxon>Actinomycetota</taxon>
        <taxon>Actinomycetes</taxon>
        <taxon>Streptosporangiales</taxon>
        <taxon>Thermomonosporaceae</taxon>
        <taxon>Actinoallomurus</taxon>
    </lineage>
</organism>
<dbReference type="Proteomes" id="UP000316096">
    <property type="component" value="Unassembled WGS sequence"/>
</dbReference>
<dbReference type="RefSeq" id="WP_141960433.1">
    <property type="nucleotide sequence ID" value="NZ_VFOZ01000001.1"/>
</dbReference>
<reference evidence="1 2" key="1">
    <citation type="submission" date="2019-06" db="EMBL/GenBank/DDBJ databases">
        <title>Sequencing the genomes of 1000 actinobacteria strains.</title>
        <authorList>
            <person name="Klenk H.-P."/>
        </authorList>
    </citation>
    <scope>NUCLEOTIDE SEQUENCE [LARGE SCALE GENOMIC DNA]</scope>
    <source>
        <strain evidence="1 2">DSM 102200</strain>
    </source>
</reference>
<dbReference type="EMBL" id="VFOZ01000001">
    <property type="protein sequence ID" value="TQM00696.1"/>
    <property type="molecule type" value="Genomic_DNA"/>
</dbReference>
<dbReference type="SUPFAM" id="SSF159275">
    <property type="entry name" value="PA1994-like"/>
    <property type="match status" value="1"/>
</dbReference>
<protein>
    <submittedName>
        <fullName evidence="1">Uncharacterized protein</fullName>
    </submittedName>
</protein>
<dbReference type="OrthoDB" id="7347529at2"/>
<comment type="caution">
    <text evidence="1">The sequence shown here is derived from an EMBL/GenBank/DDBJ whole genome shotgun (WGS) entry which is preliminary data.</text>
</comment>
<proteinExistence type="predicted"/>
<dbReference type="AlphaFoldDB" id="A0A543CUB6"/>
<evidence type="ECO:0000313" key="1">
    <source>
        <dbReference type="EMBL" id="TQM00696.1"/>
    </source>
</evidence>